<dbReference type="EMBL" id="CP013738">
    <property type="protein sequence ID" value="ALU95802.1"/>
    <property type="molecule type" value="Genomic_DNA"/>
</dbReference>
<proteinExistence type="predicted"/>
<evidence type="ECO:0000313" key="2">
    <source>
        <dbReference type="Proteomes" id="UP000064183"/>
    </source>
</evidence>
<accession>A0A0U3M5Q1</accession>
<reference evidence="1 2" key="1">
    <citation type="journal article" date="2012" name="J. Bacteriol.">
        <title>Draft genome sequence of Streptomyces globisporus C-1027, which produces an antitumor antibiotic consisting of a nine-membered enediyne with a chromoprotein.</title>
        <authorList>
            <person name="Wang L."/>
            <person name="Wang S."/>
            <person name="He Q."/>
            <person name="Yu T."/>
            <person name="Li Q."/>
            <person name="Hong B."/>
        </authorList>
    </citation>
    <scope>NUCLEOTIDE SEQUENCE [LARGE SCALE GENOMIC DNA]</scope>
    <source>
        <strain evidence="1 2">C-1027</strain>
    </source>
</reference>
<sequence length="137" mass="16024">MSRYTEVIVLARGAEEVMEPLTRPDENREWHQCFTRVDEGTFEGSRMPSEECCTWVIQFIRRNWTGLMAHLESLPWPDPWSVQVLIRDEDDDCFGMWMLHDGRLVEVPIPRTERKPFSDTIVGVLSRTDRPGRGPYA</sequence>
<dbReference type="KEGG" id="sgb:WQO_22270"/>
<organism evidence="1 2">
    <name type="scientific">Streptomyces globisporus C-1027</name>
    <dbReference type="NCBI Taxonomy" id="1172567"/>
    <lineage>
        <taxon>Bacteria</taxon>
        <taxon>Bacillati</taxon>
        <taxon>Actinomycetota</taxon>
        <taxon>Actinomycetes</taxon>
        <taxon>Kitasatosporales</taxon>
        <taxon>Streptomycetaceae</taxon>
        <taxon>Streptomyces</taxon>
    </lineage>
</organism>
<gene>
    <name evidence="1" type="ORF">WQO_22270</name>
</gene>
<dbReference type="Proteomes" id="UP000064183">
    <property type="component" value="Chromosome"/>
</dbReference>
<dbReference type="GeneID" id="27785115"/>
<protein>
    <submittedName>
        <fullName evidence="1">Uncharacterized protein</fullName>
    </submittedName>
</protein>
<dbReference type="AlphaFoldDB" id="A0A0U3M5Q1"/>
<evidence type="ECO:0000313" key="1">
    <source>
        <dbReference type="EMBL" id="ALU95802.1"/>
    </source>
</evidence>
<dbReference type="RefSeq" id="WP_010058575.1">
    <property type="nucleotide sequence ID" value="NZ_CP013738.1"/>
</dbReference>
<name>A0A0U3M5Q1_STRGL</name>